<dbReference type="RefSeq" id="WP_146856325.1">
    <property type="nucleotide sequence ID" value="NZ_BKAG01000105.1"/>
</dbReference>
<dbReference type="EMBL" id="BKAG01000105">
    <property type="protein sequence ID" value="GEP46448.1"/>
    <property type="molecule type" value="Genomic_DNA"/>
</dbReference>
<evidence type="ECO:0000259" key="9">
    <source>
        <dbReference type="Pfam" id="PF11412"/>
    </source>
</evidence>
<feature type="signal peptide" evidence="7">
    <location>
        <begin position="1"/>
        <end position="20"/>
    </location>
</feature>
<feature type="chain" id="PRO_5022156059" description="Thiol:disulfide interchange protein DsbD" evidence="7">
    <location>
        <begin position="21"/>
        <end position="619"/>
    </location>
</feature>
<dbReference type="GO" id="GO:0045454">
    <property type="term" value="P:cell redox homeostasis"/>
    <property type="evidence" value="ECO:0007669"/>
    <property type="project" value="TreeGrafter"/>
</dbReference>
<reference evidence="10 11" key="1">
    <citation type="submission" date="2019-07" db="EMBL/GenBank/DDBJ databases">
        <title>Whole genome shotgun sequence of Brevifollis gellanilyticus NBRC 108608.</title>
        <authorList>
            <person name="Hosoyama A."/>
            <person name="Uohara A."/>
            <person name="Ohji S."/>
            <person name="Ichikawa N."/>
        </authorList>
    </citation>
    <scope>NUCLEOTIDE SEQUENCE [LARGE SCALE GENOMIC DNA]</scope>
    <source>
        <strain evidence="10 11">NBRC 108608</strain>
    </source>
</reference>
<dbReference type="CDD" id="cd02953">
    <property type="entry name" value="DsbDgamma"/>
    <property type="match status" value="1"/>
</dbReference>
<gene>
    <name evidence="10" type="ORF">BGE01nite_57390</name>
</gene>
<feature type="transmembrane region" description="Helical" evidence="6">
    <location>
        <begin position="441"/>
        <end position="460"/>
    </location>
</feature>
<evidence type="ECO:0000259" key="8">
    <source>
        <dbReference type="Pfam" id="PF02683"/>
    </source>
</evidence>
<dbReference type="InterPro" id="IPR028250">
    <property type="entry name" value="DsbDN"/>
</dbReference>
<keyword evidence="11" id="KW-1185">Reference proteome</keyword>
<sequence>MHRALTHLLLFLTLIVPAMAQLDLVAPGGGGGGPNAKVTASLVSEMKTAAPGQAFRMAVKLVHEEHWHTYGKVLPPDVVGKPTKLLWTLPEGWSVQELPWPPTREVDSTDGKKSQGYDGTVYLPVKVTPAGKAGDSAEISVKVDALVCNPQNCMPAKPVAKLTLTLADMAEVDPSNAEVFAKDNASTSNPKALPGKAASTSSAVSTTQASATKAPEHSFGIYLLYAFLGGLILNVMPCVFPVLGIKVLSVVQQAGGDKRQVLMHGLAYTLGVLVCFWVLGGIVVALGKGWGFQLQNPAFVFGLATFFLIFAMSMAGVFEIGTSAVGVGQNLQSKHGFGGSFFSGLLAVVVAAPCSAPVLGSALGYAVSLPIMGALLMFSALGFGLASPFLLLAVFPKLVVALPRPGAWMESFKQGLSFLLFGTAVFEIWVLTGMIEGQPMLFVLLGLVLVAFGCWVYGRWYLPHKSARVRSVALVITLGSLIGGISLGWPAKNDHPIEHKPVVENGLTWEVWSPEKVSQLVSSKTAVYIDYTAKWCLTCQVNKRVYKDEALKKLIADKKVVLLKADWTNEDERITKALADLGKAAVPVNVLYVPGEKEPVVLPELLSVDNVSEALNRVK</sequence>
<evidence type="ECO:0000256" key="2">
    <source>
        <dbReference type="ARBA" id="ARBA00022692"/>
    </source>
</evidence>
<dbReference type="Gene3D" id="3.40.30.10">
    <property type="entry name" value="Glutaredoxin"/>
    <property type="match status" value="1"/>
</dbReference>
<feature type="transmembrane region" description="Helical" evidence="6">
    <location>
        <begin position="341"/>
        <end position="365"/>
    </location>
</feature>
<evidence type="ECO:0000256" key="7">
    <source>
        <dbReference type="SAM" id="SignalP"/>
    </source>
</evidence>
<evidence type="ECO:0008006" key="12">
    <source>
        <dbReference type="Google" id="ProtNLM"/>
    </source>
</evidence>
<feature type="transmembrane region" description="Helical" evidence="6">
    <location>
        <begin position="472"/>
        <end position="491"/>
    </location>
</feature>
<dbReference type="Pfam" id="PF11412">
    <property type="entry name" value="DsbD_N"/>
    <property type="match status" value="1"/>
</dbReference>
<feature type="transmembrane region" description="Helical" evidence="6">
    <location>
        <begin position="266"/>
        <end position="286"/>
    </location>
</feature>
<keyword evidence="3" id="KW-0201">Cytochrome c-type biogenesis</keyword>
<dbReference type="OrthoDB" id="9811036at2"/>
<accession>A0A512MI95</accession>
<protein>
    <recommendedName>
        <fullName evidence="12">Thiol:disulfide interchange protein DsbD</fullName>
    </recommendedName>
</protein>
<dbReference type="GO" id="GO:0017004">
    <property type="term" value="P:cytochrome complex assembly"/>
    <property type="evidence" value="ECO:0007669"/>
    <property type="project" value="UniProtKB-KW"/>
</dbReference>
<comment type="subcellular location">
    <subcellularLocation>
        <location evidence="1">Membrane</location>
        <topology evidence="1">Multi-pass membrane protein</topology>
    </subcellularLocation>
</comment>
<organism evidence="10 11">
    <name type="scientific">Brevifollis gellanilyticus</name>
    <dbReference type="NCBI Taxonomy" id="748831"/>
    <lineage>
        <taxon>Bacteria</taxon>
        <taxon>Pseudomonadati</taxon>
        <taxon>Verrucomicrobiota</taxon>
        <taxon>Verrucomicrobiia</taxon>
        <taxon>Verrucomicrobiales</taxon>
        <taxon>Verrucomicrobiaceae</taxon>
    </lineage>
</organism>
<dbReference type="SUPFAM" id="SSF52833">
    <property type="entry name" value="Thioredoxin-like"/>
    <property type="match status" value="1"/>
</dbReference>
<dbReference type="Pfam" id="PF13899">
    <property type="entry name" value="Thioredoxin_7"/>
    <property type="match status" value="1"/>
</dbReference>
<feature type="transmembrane region" description="Helical" evidence="6">
    <location>
        <begin position="222"/>
        <end position="245"/>
    </location>
</feature>
<feature type="domain" description="Thiol:disulfide interchange protein DsbD N-terminal" evidence="9">
    <location>
        <begin position="48"/>
        <end position="157"/>
    </location>
</feature>
<dbReference type="InterPro" id="IPR035671">
    <property type="entry name" value="DsbD_gamma"/>
</dbReference>
<dbReference type="Proteomes" id="UP000321577">
    <property type="component" value="Unassembled WGS sequence"/>
</dbReference>
<keyword evidence="2 6" id="KW-0812">Transmembrane</keyword>
<dbReference type="PANTHER" id="PTHR32234:SF3">
    <property type="entry name" value="SUPPRESSION OF COPPER SENSITIVITY PROTEIN"/>
    <property type="match status" value="1"/>
</dbReference>
<dbReference type="AlphaFoldDB" id="A0A512MI95"/>
<dbReference type="InterPro" id="IPR036249">
    <property type="entry name" value="Thioredoxin-like_sf"/>
</dbReference>
<keyword evidence="7" id="KW-0732">Signal</keyword>
<comment type="caution">
    <text evidence="10">The sequence shown here is derived from an EMBL/GenBank/DDBJ whole genome shotgun (WGS) entry which is preliminary data.</text>
</comment>
<dbReference type="PANTHER" id="PTHR32234">
    <property type="entry name" value="THIOL:DISULFIDE INTERCHANGE PROTEIN DSBD"/>
    <property type="match status" value="1"/>
</dbReference>
<proteinExistence type="predicted"/>
<feature type="transmembrane region" description="Helical" evidence="6">
    <location>
        <begin position="416"/>
        <end position="435"/>
    </location>
</feature>
<evidence type="ECO:0000313" key="10">
    <source>
        <dbReference type="EMBL" id="GEP46448.1"/>
    </source>
</evidence>
<dbReference type="InterPro" id="IPR003834">
    <property type="entry name" value="Cyt_c_assmbl_TM_dom"/>
</dbReference>
<feature type="transmembrane region" description="Helical" evidence="6">
    <location>
        <begin position="371"/>
        <end position="395"/>
    </location>
</feature>
<name>A0A512MI95_9BACT</name>
<evidence type="ECO:0000256" key="4">
    <source>
        <dbReference type="ARBA" id="ARBA00022989"/>
    </source>
</evidence>
<evidence type="ECO:0000313" key="11">
    <source>
        <dbReference type="Proteomes" id="UP000321577"/>
    </source>
</evidence>
<evidence type="ECO:0000256" key="3">
    <source>
        <dbReference type="ARBA" id="ARBA00022748"/>
    </source>
</evidence>
<evidence type="ECO:0000256" key="6">
    <source>
        <dbReference type="SAM" id="Phobius"/>
    </source>
</evidence>
<dbReference type="GO" id="GO:0015035">
    <property type="term" value="F:protein-disulfide reductase activity"/>
    <property type="evidence" value="ECO:0007669"/>
    <property type="project" value="TreeGrafter"/>
</dbReference>
<keyword evidence="5 6" id="KW-0472">Membrane</keyword>
<feature type="domain" description="Cytochrome C biogenesis protein transmembrane" evidence="8">
    <location>
        <begin position="223"/>
        <end position="426"/>
    </location>
</feature>
<evidence type="ECO:0000256" key="5">
    <source>
        <dbReference type="ARBA" id="ARBA00023136"/>
    </source>
</evidence>
<evidence type="ECO:0000256" key="1">
    <source>
        <dbReference type="ARBA" id="ARBA00004141"/>
    </source>
</evidence>
<feature type="transmembrane region" description="Helical" evidence="6">
    <location>
        <begin position="298"/>
        <end position="320"/>
    </location>
</feature>
<dbReference type="GO" id="GO:0016020">
    <property type="term" value="C:membrane"/>
    <property type="evidence" value="ECO:0007669"/>
    <property type="project" value="UniProtKB-SubCell"/>
</dbReference>
<dbReference type="Pfam" id="PF02683">
    <property type="entry name" value="DsbD_TM"/>
    <property type="match status" value="1"/>
</dbReference>
<keyword evidence="4 6" id="KW-1133">Transmembrane helix</keyword>